<dbReference type="Proteomes" id="UP000515211">
    <property type="component" value="Chromosome 7"/>
</dbReference>
<proteinExistence type="predicted"/>
<organism evidence="2 3">
    <name type="scientific">Arachis duranensis</name>
    <name type="common">Wild peanut</name>
    <dbReference type="NCBI Taxonomy" id="130453"/>
    <lineage>
        <taxon>Eukaryota</taxon>
        <taxon>Viridiplantae</taxon>
        <taxon>Streptophyta</taxon>
        <taxon>Embryophyta</taxon>
        <taxon>Tracheophyta</taxon>
        <taxon>Spermatophyta</taxon>
        <taxon>Magnoliopsida</taxon>
        <taxon>eudicotyledons</taxon>
        <taxon>Gunneridae</taxon>
        <taxon>Pentapetalae</taxon>
        <taxon>rosids</taxon>
        <taxon>fabids</taxon>
        <taxon>Fabales</taxon>
        <taxon>Fabaceae</taxon>
        <taxon>Papilionoideae</taxon>
        <taxon>50 kb inversion clade</taxon>
        <taxon>dalbergioids sensu lato</taxon>
        <taxon>Dalbergieae</taxon>
        <taxon>Pterocarpus clade</taxon>
        <taxon>Arachis</taxon>
    </lineage>
</organism>
<gene>
    <name evidence="3" type="primary">LOC127739687</name>
</gene>
<evidence type="ECO:0000256" key="1">
    <source>
        <dbReference type="ARBA" id="ARBA00004202"/>
    </source>
</evidence>
<dbReference type="InterPro" id="IPR036770">
    <property type="entry name" value="Ankyrin_rpt-contain_sf"/>
</dbReference>
<reference evidence="3" key="2">
    <citation type="submission" date="2025-08" db="UniProtKB">
        <authorList>
            <consortium name="RefSeq"/>
        </authorList>
    </citation>
    <scope>IDENTIFICATION</scope>
    <source>
        <tissue evidence="3">Whole plant</tissue>
    </source>
</reference>
<dbReference type="GeneID" id="127739687"/>
<evidence type="ECO:0000313" key="2">
    <source>
        <dbReference type="Proteomes" id="UP000515211"/>
    </source>
</evidence>
<keyword evidence="2" id="KW-1185">Reference proteome</keyword>
<dbReference type="AlphaFoldDB" id="A0A9C6T5X6"/>
<comment type="subcellular location">
    <subcellularLocation>
        <location evidence="1">Cell membrane</location>
        <topology evidence="1">Peripheral membrane protein</topology>
    </subcellularLocation>
</comment>
<dbReference type="GO" id="GO:0005886">
    <property type="term" value="C:plasma membrane"/>
    <property type="evidence" value="ECO:0007669"/>
    <property type="project" value="UniProtKB-SubCell"/>
</dbReference>
<reference evidence="2" key="1">
    <citation type="journal article" date="2016" name="Nat. Genet.">
        <title>The genome sequences of Arachis duranensis and Arachis ipaensis, the diploid ancestors of cultivated peanut.</title>
        <authorList>
            <person name="Bertioli D.J."/>
            <person name="Cannon S.B."/>
            <person name="Froenicke L."/>
            <person name="Huang G."/>
            <person name="Farmer A.D."/>
            <person name="Cannon E.K."/>
            <person name="Liu X."/>
            <person name="Gao D."/>
            <person name="Clevenger J."/>
            <person name="Dash S."/>
            <person name="Ren L."/>
            <person name="Moretzsohn M.C."/>
            <person name="Shirasawa K."/>
            <person name="Huang W."/>
            <person name="Vidigal B."/>
            <person name="Abernathy B."/>
            <person name="Chu Y."/>
            <person name="Niederhuth C.E."/>
            <person name="Umale P."/>
            <person name="Araujo A.C."/>
            <person name="Kozik A."/>
            <person name="Kim K.D."/>
            <person name="Burow M.D."/>
            <person name="Varshney R.K."/>
            <person name="Wang X."/>
            <person name="Zhang X."/>
            <person name="Barkley N."/>
            <person name="Guimaraes P.M."/>
            <person name="Isobe S."/>
            <person name="Guo B."/>
            <person name="Liao B."/>
            <person name="Stalker H.T."/>
            <person name="Schmitz R.J."/>
            <person name="Scheffler B.E."/>
            <person name="Leal-Bertioli S.C."/>
            <person name="Xun X."/>
            <person name="Jackson S.A."/>
            <person name="Michelmore R."/>
            <person name="Ozias-Akins P."/>
        </authorList>
    </citation>
    <scope>NUCLEOTIDE SEQUENCE [LARGE SCALE GENOMIC DNA]</scope>
    <source>
        <strain evidence="2">cv. V14167</strain>
    </source>
</reference>
<dbReference type="Gene3D" id="1.25.40.20">
    <property type="entry name" value="Ankyrin repeat-containing domain"/>
    <property type="match status" value="1"/>
</dbReference>
<dbReference type="KEGG" id="adu:127739687"/>
<name>A0A9C6T5X6_ARADU</name>
<accession>A0A9C6T5X6</accession>
<dbReference type="SUPFAM" id="SSF48403">
    <property type="entry name" value="Ankyrin repeat"/>
    <property type="match status" value="1"/>
</dbReference>
<protein>
    <submittedName>
        <fullName evidence="3">Uncharacterized protein LOC127739687</fullName>
    </submittedName>
</protein>
<dbReference type="RefSeq" id="XP_052107695.1">
    <property type="nucleotide sequence ID" value="XM_052251735.1"/>
</dbReference>
<evidence type="ECO:0000313" key="3">
    <source>
        <dbReference type="RefSeq" id="XP_052107695.1"/>
    </source>
</evidence>
<sequence length="169" mass="19667">MERKHLLRLENKKGETPFFLAALNWHKHCFAYLSCVLKQMENDVDILILMTRGSQTDKEKRKGESILHCAINRECFDLAFILASKHPFLTRYAHNGITPLHLLAKRPSAFQSTTKLSHCKQLLYHDAKKEKEKCNDEIKWLPLSNSSKKKEDQLHDQVLAYSQHLAQGR</sequence>